<protein>
    <submittedName>
        <fullName evidence="1">DUF3261 domain-containing protein</fullName>
    </submittedName>
</protein>
<reference evidence="1 2" key="1">
    <citation type="submission" date="2018-04" db="EMBL/GenBank/DDBJ databases">
        <title>Massilia violaceinigra sp. nov., a novel purple-pigmented bacterium isolated from Tianshan glacier, Xinjiang, China.</title>
        <authorList>
            <person name="Wang H."/>
        </authorList>
    </citation>
    <scope>NUCLEOTIDE SEQUENCE [LARGE SCALE GENOMIC DNA]</scope>
    <source>
        <strain evidence="1 2">B448-2</strain>
    </source>
</reference>
<keyword evidence="2" id="KW-1185">Reference proteome</keyword>
<organism evidence="1 2">
    <name type="scientific">Massilia glaciei</name>
    <dbReference type="NCBI Taxonomy" id="1524097"/>
    <lineage>
        <taxon>Bacteria</taxon>
        <taxon>Pseudomonadati</taxon>
        <taxon>Pseudomonadota</taxon>
        <taxon>Betaproteobacteria</taxon>
        <taxon>Burkholderiales</taxon>
        <taxon>Oxalobacteraceae</taxon>
        <taxon>Telluria group</taxon>
        <taxon>Massilia</taxon>
    </lineage>
</organism>
<dbReference type="Pfam" id="PF11659">
    <property type="entry name" value="DUF3261"/>
    <property type="match status" value="1"/>
</dbReference>
<dbReference type="AlphaFoldDB" id="A0A2U2HE70"/>
<name>A0A2U2HE70_9BURK</name>
<dbReference type="EMBL" id="PXWF02000310">
    <property type="protein sequence ID" value="PWF41607.1"/>
    <property type="molecule type" value="Genomic_DNA"/>
</dbReference>
<dbReference type="RefSeq" id="WP_106759982.1">
    <property type="nucleotide sequence ID" value="NZ_PXWF02000310.1"/>
</dbReference>
<evidence type="ECO:0000313" key="2">
    <source>
        <dbReference type="Proteomes" id="UP000241421"/>
    </source>
</evidence>
<evidence type="ECO:0000313" key="1">
    <source>
        <dbReference type="EMBL" id="PWF41607.1"/>
    </source>
</evidence>
<dbReference type="Proteomes" id="UP000241421">
    <property type="component" value="Unassembled WGS sequence"/>
</dbReference>
<gene>
    <name evidence="1" type="ORF">C7C56_024300</name>
</gene>
<proteinExistence type="predicted"/>
<sequence length="178" mass="19320">MRGLACALAAAVLAGCAGLDPAPPARLGLRLAPAALGATISVQQHLKVERGGRTDELDAALEVDPERLELVGLAFGQRVLRLGYDGKKLTTWRHMMLPAQVRAEDVLEDVQLTLWPAMAIARALPPGWRVEDLGLRRTLYLGDAVVATIDYSGPVRWDGTVVLNNLRHKYRLTIESAP</sequence>
<dbReference type="OrthoDB" id="6228084at2"/>
<dbReference type="InterPro" id="IPR021675">
    <property type="entry name" value="DUF3261"/>
</dbReference>
<accession>A0A2U2HE70</accession>
<comment type="caution">
    <text evidence="1">The sequence shown here is derived from an EMBL/GenBank/DDBJ whole genome shotgun (WGS) entry which is preliminary data.</text>
</comment>
<dbReference type="PROSITE" id="PS51257">
    <property type="entry name" value="PROKAR_LIPOPROTEIN"/>
    <property type="match status" value="1"/>
</dbReference>